<dbReference type="RefSeq" id="WP_144400189.1">
    <property type="nucleotide sequence ID" value="NZ_CP047385.1"/>
</dbReference>
<evidence type="ECO:0000313" key="1">
    <source>
        <dbReference type="EMBL" id="QHF14330.1"/>
    </source>
</evidence>
<reference evidence="1 2" key="1">
    <citation type="journal article" date="2015" name="Genome Announc.">
        <title>Genome Sequences of Two Pandoraea pnomenusa Isolates Recovered 11 Months Apart from a Cystic Fibrosis Patient.</title>
        <authorList>
            <person name="Ee R."/>
            <person name="Ambrose M."/>
            <person name="Lazenby J."/>
            <person name="Williams P."/>
            <person name="Chan K.G."/>
            <person name="Roddam L."/>
        </authorList>
    </citation>
    <scope>NUCLEOTIDE SEQUENCE [LARGE SCALE GENOMIC DNA]</scope>
    <source>
        <strain evidence="1 2">6399</strain>
    </source>
</reference>
<proteinExistence type="predicted"/>
<organism evidence="1 2">
    <name type="scientific">Pandoraea fibrosis</name>
    <dbReference type="NCBI Taxonomy" id="1891094"/>
    <lineage>
        <taxon>Bacteria</taxon>
        <taxon>Pseudomonadati</taxon>
        <taxon>Pseudomonadota</taxon>
        <taxon>Betaproteobacteria</taxon>
        <taxon>Burkholderiales</taxon>
        <taxon>Burkholderiaceae</taxon>
        <taxon>Pandoraea</taxon>
    </lineage>
</organism>
<evidence type="ECO:0000313" key="2">
    <source>
        <dbReference type="Proteomes" id="UP000035080"/>
    </source>
</evidence>
<accession>A0ABX6HTT7</accession>
<dbReference type="Proteomes" id="UP000035080">
    <property type="component" value="Chromosome"/>
</dbReference>
<keyword evidence="2" id="KW-1185">Reference proteome</keyword>
<gene>
    <name evidence="1" type="ORF">PI93_018010</name>
</gene>
<name>A0ABX6HTT7_9BURK</name>
<sequence length="241" mass="25882">MTPALAAEALRCSPDAASAALRDAVSDGLFRRLLLPGLGNTPVYQPTAKAASVDAKHAPKFFRAGIDETQRWRGLLRAGLIAQDHHADTFLTVETARAQCEVHAIPMRGYDEPLLSRTTARLHRAHVCIAPQAALKSSPGIIERAILRWSAWLQDGGLELRFATLAGRPADALQSALSEFQPPSSGAAQELAELDAHIAADRTGVARIQFASRRAELAAAGALEPDTAFPWLQTTVTEVRL</sequence>
<dbReference type="EMBL" id="CP047385">
    <property type="protein sequence ID" value="QHF14330.1"/>
    <property type="molecule type" value="Genomic_DNA"/>
</dbReference>
<protein>
    <submittedName>
        <fullName evidence="1">Uncharacterized protein</fullName>
    </submittedName>
</protein>